<gene>
    <name evidence="1" type="ORF">H6G95_36070</name>
</gene>
<evidence type="ECO:0000313" key="1">
    <source>
        <dbReference type="EMBL" id="MBD2565882.1"/>
    </source>
</evidence>
<evidence type="ECO:0000313" key="2">
    <source>
        <dbReference type="Proteomes" id="UP000604661"/>
    </source>
</evidence>
<protein>
    <submittedName>
        <fullName evidence="1">DUF1392 family protein</fullName>
    </submittedName>
</protein>
<sequence>MIPQIHNLEYCWHLSSPWGQQIPPVAVSLLERVYVTTTKTFGYCCGIEWKQQGWAYEIATDNDNITVYESKIIGTGHLESLPIPKPVFRLGELAKFRFHGDGPPLRLVQGIQLITNCWFYCIEWMSPAISENCEVFRSDSAIARVSDYDLERVKL</sequence>
<dbReference type="InterPro" id="IPR009824">
    <property type="entry name" value="DUF1392"/>
</dbReference>
<organism evidence="1 2">
    <name type="scientific">Nostoc linckia FACHB-391</name>
    <dbReference type="NCBI Taxonomy" id="2692906"/>
    <lineage>
        <taxon>Bacteria</taxon>
        <taxon>Bacillati</taxon>
        <taxon>Cyanobacteriota</taxon>
        <taxon>Cyanophyceae</taxon>
        <taxon>Nostocales</taxon>
        <taxon>Nostocaceae</taxon>
        <taxon>Nostoc</taxon>
    </lineage>
</organism>
<keyword evidence="2" id="KW-1185">Reference proteome</keyword>
<dbReference type="EMBL" id="JACJTE010000118">
    <property type="protein sequence ID" value="MBD2565882.1"/>
    <property type="molecule type" value="Genomic_DNA"/>
</dbReference>
<proteinExistence type="predicted"/>
<dbReference type="Proteomes" id="UP000604661">
    <property type="component" value="Unassembled WGS sequence"/>
</dbReference>
<name>A0ABR8F9G1_NOSLI</name>
<dbReference type="RefSeq" id="WP_190900855.1">
    <property type="nucleotide sequence ID" value="NZ_JACJTE010000118.1"/>
</dbReference>
<comment type="caution">
    <text evidence="1">The sequence shown here is derived from an EMBL/GenBank/DDBJ whole genome shotgun (WGS) entry which is preliminary data.</text>
</comment>
<dbReference type="Pfam" id="PF07154">
    <property type="entry name" value="DUF1392"/>
    <property type="match status" value="1"/>
</dbReference>
<reference evidence="1 2" key="1">
    <citation type="journal article" date="2020" name="ISME J.">
        <title>Comparative genomics reveals insights into cyanobacterial evolution and habitat adaptation.</title>
        <authorList>
            <person name="Chen M.Y."/>
            <person name="Teng W.K."/>
            <person name="Zhao L."/>
            <person name="Hu C.X."/>
            <person name="Zhou Y.K."/>
            <person name="Han B.P."/>
            <person name="Song L.R."/>
            <person name="Shu W.S."/>
        </authorList>
    </citation>
    <scope>NUCLEOTIDE SEQUENCE [LARGE SCALE GENOMIC DNA]</scope>
    <source>
        <strain evidence="1 2">FACHB-391</strain>
    </source>
</reference>
<accession>A0ABR8F9G1</accession>